<evidence type="ECO:0000313" key="4">
    <source>
        <dbReference type="Proteomes" id="UP001138757"/>
    </source>
</evidence>
<keyword evidence="1" id="KW-0472">Membrane</keyword>
<gene>
    <name evidence="3" type="ORF">KK488_09935</name>
</gene>
<dbReference type="EMBL" id="JAHGAW010000006">
    <property type="protein sequence ID" value="MBT2187263.1"/>
    <property type="molecule type" value="Genomic_DNA"/>
</dbReference>
<dbReference type="RefSeq" id="WP_214623079.1">
    <property type="nucleotide sequence ID" value="NZ_JAHGAW010000006.1"/>
</dbReference>
<accession>A0A9X1DCV3</accession>
<dbReference type="Proteomes" id="UP001138757">
    <property type="component" value="Unassembled WGS sequence"/>
</dbReference>
<evidence type="ECO:0000259" key="2">
    <source>
        <dbReference type="Pfam" id="PF13400"/>
    </source>
</evidence>
<feature type="transmembrane region" description="Helical" evidence="1">
    <location>
        <begin position="17"/>
        <end position="37"/>
    </location>
</feature>
<organism evidence="3 4">
    <name type="scientific">Sphingobium nicotianae</name>
    <dbReference type="NCBI Taxonomy" id="2782607"/>
    <lineage>
        <taxon>Bacteria</taxon>
        <taxon>Pseudomonadati</taxon>
        <taxon>Pseudomonadota</taxon>
        <taxon>Alphaproteobacteria</taxon>
        <taxon>Sphingomonadales</taxon>
        <taxon>Sphingomonadaceae</taxon>
        <taxon>Sphingobium</taxon>
    </lineage>
</organism>
<feature type="domain" description="Putative Flp pilus-assembly TadG-like N-terminal" evidence="2">
    <location>
        <begin position="16"/>
        <end position="62"/>
    </location>
</feature>
<dbReference type="InterPro" id="IPR028087">
    <property type="entry name" value="Tad_N"/>
</dbReference>
<comment type="caution">
    <text evidence="3">The sequence shown here is derived from an EMBL/GenBank/DDBJ whole genome shotgun (WGS) entry which is preliminary data.</text>
</comment>
<sequence length="528" mass="54495">MALTTRLRALHGSTDGAVAPTVALCLVALIGVGGIAFDYARMAGLHSELQNAADQAALAAATQLDGKSGAIARATAAASALVTNSTLLAYDAGTKPSVAMAKVEFYTDQGTTATTADATARFVKVTVDGREVHYALTPIVGAISSGSLDAIAMAGLGSAICKVPPLMICNPAEATDPAFTVGNYLRKGLKLVSGGWAPGNFGFLKTGSGNGTPDLAKAIGWVSLPYDCSPGTGVSTNPGNMGQTVIDALNTRFDVGDSSSCPSGGTCPPSTNSTKDLVKDNKTTGNQACIVQNKGWQEAATGYGYYLGGKNGKTATPVTTTTALPTTGAQDPLAMGYPRDLCHAFDTTCSGQTGGSRIGDGVWDIDAYFRVNYKGLNHSGWMAGTHLAANASRYEVYKWEMDNAGTVLNGQKVLDPAGRPVDTLYAYGAPKCVTPGMAPGGSHPDRRRLSVAVVNCTANSVNGNSTNLPVQKWIDVFLTEPSLGRSVTYKSGTSKDEMYVEVIAEAGTSTSAGTAGQVVRRDVPYLVK</sequence>
<dbReference type="AlphaFoldDB" id="A0A9X1DCV3"/>
<keyword evidence="1" id="KW-1133">Transmembrane helix</keyword>
<evidence type="ECO:0000313" key="3">
    <source>
        <dbReference type="EMBL" id="MBT2187263.1"/>
    </source>
</evidence>
<keyword evidence="1" id="KW-0812">Transmembrane</keyword>
<protein>
    <submittedName>
        <fullName evidence="3">Pilus assembly protein</fullName>
    </submittedName>
</protein>
<dbReference type="Pfam" id="PF13400">
    <property type="entry name" value="Tad"/>
    <property type="match status" value="1"/>
</dbReference>
<reference evidence="3" key="1">
    <citation type="submission" date="2021-05" db="EMBL/GenBank/DDBJ databases">
        <title>Genome of Sphingobium sp. strain.</title>
        <authorList>
            <person name="Fan R."/>
        </authorList>
    </citation>
    <scope>NUCLEOTIDE SEQUENCE</scope>
    <source>
        <strain evidence="3">H33</strain>
    </source>
</reference>
<name>A0A9X1DCV3_9SPHN</name>
<keyword evidence="4" id="KW-1185">Reference proteome</keyword>
<evidence type="ECO:0000256" key="1">
    <source>
        <dbReference type="SAM" id="Phobius"/>
    </source>
</evidence>
<proteinExistence type="predicted"/>